<organism evidence="1 4">
    <name type="scientific">Arthrobacter bambusae</name>
    <dbReference type="NCBI Taxonomy" id="1338426"/>
    <lineage>
        <taxon>Bacteria</taxon>
        <taxon>Bacillati</taxon>
        <taxon>Actinomycetota</taxon>
        <taxon>Actinomycetes</taxon>
        <taxon>Micrococcales</taxon>
        <taxon>Micrococcaceae</taxon>
        <taxon>Arthrobacter</taxon>
    </lineage>
</organism>
<name>A0AAW8DE12_9MICC</name>
<dbReference type="Proteomes" id="UP001242995">
    <property type="component" value="Unassembled WGS sequence"/>
</dbReference>
<evidence type="ECO:0000313" key="1">
    <source>
        <dbReference type="EMBL" id="MDP9904753.1"/>
    </source>
</evidence>
<evidence type="ECO:0000313" key="3">
    <source>
        <dbReference type="Proteomes" id="UP001230951"/>
    </source>
</evidence>
<sequence length="121" mass="13567">MTRETSIPELAAEVIIDAHAINRRDDETALQAFAWALGPDIDYEQGLREFADAIQGQLTAVARLLDREAAIDLIKAKIELLFEYKLERPQDYTADDIAEMRAEIARLGELRDRLAVSPVTA</sequence>
<evidence type="ECO:0000313" key="2">
    <source>
        <dbReference type="EMBL" id="MDQ0180818.1"/>
    </source>
</evidence>
<protein>
    <submittedName>
        <fullName evidence="1">Uncharacterized protein</fullName>
    </submittedName>
</protein>
<gene>
    <name evidence="1" type="ORF">J2S90_001708</name>
    <name evidence="2" type="ORF">J2S93_002245</name>
</gene>
<dbReference type="EMBL" id="JAUSRG010000003">
    <property type="protein sequence ID" value="MDP9904753.1"/>
    <property type="molecule type" value="Genomic_DNA"/>
</dbReference>
<keyword evidence="3" id="KW-1185">Reference proteome</keyword>
<reference evidence="1 3" key="1">
    <citation type="submission" date="2023-07" db="EMBL/GenBank/DDBJ databases">
        <title>Sorghum-associated microbial communities from plants grown in Nebraska, USA.</title>
        <authorList>
            <person name="Schachtman D."/>
        </authorList>
    </citation>
    <scope>NUCLEOTIDE SEQUENCE</scope>
    <source>
        <strain evidence="1">DS1006</strain>
        <strain evidence="2 3">DS1016</strain>
    </source>
</reference>
<accession>A0AAW8DE12</accession>
<dbReference type="EMBL" id="JAUSTF010000004">
    <property type="protein sequence ID" value="MDQ0180818.1"/>
    <property type="molecule type" value="Genomic_DNA"/>
</dbReference>
<comment type="caution">
    <text evidence="1">The sequence shown here is derived from an EMBL/GenBank/DDBJ whole genome shotgun (WGS) entry which is preliminary data.</text>
</comment>
<evidence type="ECO:0000313" key="4">
    <source>
        <dbReference type="Proteomes" id="UP001242995"/>
    </source>
</evidence>
<dbReference type="AlphaFoldDB" id="A0AAW8DE12"/>
<dbReference type="RefSeq" id="WP_306960651.1">
    <property type="nucleotide sequence ID" value="NZ_JAUSRG010000003.1"/>
</dbReference>
<proteinExistence type="predicted"/>
<dbReference type="Proteomes" id="UP001230951">
    <property type="component" value="Unassembled WGS sequence"/>
</dbReference>